<organism evidence="1 2">
    <name type="scientific">Cetraspora pellucida</name>
    <dbReference type="NCBI Taxonomy" id="1433469"/>
    <lineage>
        <taxon>Eukaryota</taxon>
        <taxon>Fungi</taxon>
        <taxon>Fungi incertae sedis</taxon>
        <taxon>Mucoromycota</taxon>
        <taxon>Glomeromycotina</taxon>
        <taxon>Glomeromycetes</taxon>
        <taxon>Diversisporales</taxon>
        <taxon>Gigasporaceae</taxon>
        <taxon>Cetraspora</taxon>
    </lineage>
</organism>
<dbReference type="Proteomes" id="UP000789366">
    <property type="component" value="Unassembled WGS sequence"/>
</dbReference>
<evidence type="ECO:0000313" key="2">
    <source>
        <dbReference type="Proteomes" id="UP000789366"/>
    </source>
</evidence>
<name>A0ACA9NHV7_9GLOM</name>
<gene>
    <name evidence="1" type="ORF">SPELUC_LOCUS9166</name>
</gene>
<accession>A0ACA9NHV7</accession>
<evidence type="ECO:0000313" key="1">
    <source>
        <dbReference type="EMBL" id="CAG8658138.1"/>
    </source>
</evidence>
<dbReference type="EMBL" id="CAJVPW010014984">
    <property type="protein sequence ID" value="CAG8658138.1"/>
    <property type="molecule type" value="Genomic_DNA"/>
</dbReference>
<keyword evidence="2" id="KW-1185">Reference proteome</keyword>
<reference evidence="1" key="1">
    <citation type="submission" date="2021-06" db="EMBL/GenBank/DDBJ databases">
        <authorList>
            <person name="Kallberg Y."/>
            <person name="Tangrot J."/>
            <person name="Rosling A."/>
        </authorList>
    </citation>
    <scope>NUCLEOTIDE SEQUENCE</scope>
    <source>
        <strain evidence="1">28 12/20/2015</strain>
    </source>
</reference>
<protein>
    <submittedName>
        <fullName evidence="1">12680_t:CDS:1</fullName>
    </submittedName>
</protein>
<comment type="caution">
    <text evidence="1">The sequence shown here is derived from an EMBL/GenBank/DDBJ whole genome shotgun (WGS) entry which is preliminary data.</text>
</comment>
<proteinExistence type="predicted"/>
<feature type="non-terminal residue" evidence="1">
    <location>
        <position position="1"/>
    </location>
</feature>
<sequence length="195" mass="22435">KNEDEFTNESDAKFNSENESDTEFNSENESDIKSNSENKGEIEKEDTSRFNKREAADIYYVTKKDILNTAQGIAQYLGFAITIKSDDTCQRKRMSKCCGCPFLLKAAPKKFKWCVIEILNEHNHSIAKDKRKFHEHRQLTREARKVVLIDATYKTNVYKLPFVNFVDIGNLGINKLETFGIAGAWISNKSENLYT</sequence>